<comment type="caution">
    <text evidence="2">The sequence shown here is derived from an EMBL/GenBank/DDBJ whole genome shotgun (WGS) entry which is preliminary data.</text>
</comment>
<keyword evidence="3" id="KW-1185">Reference proteome</keyword>
<dbReference type="SUPFAM" id="SSF53756">
    <property type="entry name" value="UDP-Glycosyltransferase/glycogen phosphorylase"/>
    <property type="match status" value="1"/>
</dbReference>
<dbReference type="RefSeq" id="WP_130357119.1">
    <property type="nucleotide sequence ID" value="NZ_SGXC01000001.1"/>
</dbReference>
<evidence type="ECO:0000313" key="2">
    <source>
        <dbReference type="EMBL" id="RZS85985.1"/>
    </source>
</evidence>
<dbReference type="Pfam" id="PF13477">
    <property type="entry name" value="Glyco_trans_4_2"/>
    <property type="match status" value="1"/>
</dbReference>
<dbReference type="CDD" id="cd03808">
    <property type="entry name" value="GT4_CapM-like"/>
    <property type="match status" value="1"/>
</dbReference>
<dbReference type="InterPro" id="IPR028098">
    <property type="entry name" value="Glyco_trans_4-like_N"/>
</dbReference>
<dbReference type="PANTHER" id="PTHR12526">
    <property type="entry name" value="GLYCOSYLTRANSFERASE"/>
    <property type="match status" value="1"/>
</dbReference>
<evidence type="ECO:0000259" key="1">
    <source>
        <dbReference type="Pfam" id="PF13477"/>
    </source>
</evidence>
<accession>A0A4Q7NLI0</accession>
<keyword evidence="2" id="KW-0808">Transferase</keyword>
<gene>
    <name evidence="2" type="ORF">EV675_2017</name>
</gene>
<reference evidence="2 3" key="1">
    <citation type="submission" date="2019-02" db="EMBL/GenBank/DDBJ databases">
        <title>Genomic Encyclopedia of Type Strains, Phase IV (KMG-IV): sequencing the most valuable type-strain genomes for metagenomic binning, comparative biology and taxonomic classification.</title>
        <authorList>
            <person name="Goeker M."/>
        </authorList>
    </citation>
    <scope>NUCLEOTIDE SEQUENCE [LARGE SCALE GENOMIC DNA]</scope>
    <source>
        <strain evidence="2 3">K24</strain>
    </source>
</reference>
<dbReference type="Proteomes" id="UP000292445">
    <property type="component" value="Unassembled WGS sequence"/>
</dbReference>
<protein>
    <submittedName>
        <fullName evidence="2">Glycosyltransferase involved in cell wall biosynthesis</fullName>
    </submittedName>
</protein>
<sequence length="385" mass="42265">MPAQPTLRGKRALVIGGLSTSLIKFRWPLIVGLADHGYQVYGCAAEPDDDVKSRFKELGGDYFSVPLARAGLNPIKDLQTYWRIRALASSIQPDLVIAYTVKPIVYGLMAARHAGVKQTYALITGLGYAFTDASFSLRRQIVGQLARRLYRASLRKTDHIYFQNPDDQQAFFSLKIMDPDASTSVVNGSGVDLSEFGVAASRSESEFLMIARLVADKGVREYVSAARIIKAKYPEAKFLLAGPLDPNPSAISPQELSVWQENGLIKYLGALNDVRPAIAQASVYVLPSYREGTPRTVLEAMAMGRSIITTDAPGCRETVVPGYNGLLVPPRDSEQLANAMEQAILNPERFAQYGHNSRSLAEEKYDAQKVTSQMLAPILSRTAEF</sequence>
<evidence type="ECO:0000313" key="3">
    <source>
        <dbReference type="Proteomes" id="UP000292445"/>
    </source>
</evidence>
<dbReference type="OrthoDB" id="9775208at2"/>
<dbReference type="EMBL" id="SGXC01000001">
    <property type="protein sequence ID" value="RZS85985.1"/>
    <property type="molecule type" value="Genomic_DNA"/>
</dbReference>
<organism evidence="2 3">
    <name type="scientific">Pigmentiphaga kullae</name>
    <dbReference type="NCBI Taxonomy" id="151784"/>
    <lineage>
        <taxon>Bacteria</taxon>
        <taxon>Pseudomonadati</taxon>
        <taxon>Pseudomonadota</taxon>
        <taxon>Betaproteobacteria</taxon>
        <taxon>Burkholderiales</taxon>
        <taxon>Alcaligenaceae</taxon>
        <taxon>Pigmentiphaga</taxon>
    </lineage>
</organism>
<dbReference type="PANTHER" id="PTHR12526:SF638">
    <property type="entry name" value="SPORE COAT PROTEIN SA"/>
    <property type="match status" value="1"/>
</dbReference>
<dbReference type="Pfam" id="PF13692">
    <property type="entry name" value="Glyco_trans_1_4"/>
    <property type="match status" value="1"/>
</dbReference>
<proteinExistence type="predicted"/>
<feature type="domain" description="Glycosyltransferase subfamily 4-like N-terminal" evidence="1">
    <location>
        <begin position="26"/>
        <end position="164"/>
    </location>
</feature>
<dbReference type="AlphaFoldDB" id="A0A4Q7NLI0"/>
<name>A0A4Q7NLI0_9BURK</name>
<dbReference type="GO" id="GO:0016757">
    <property type="term" value="F:glycosyltransferase activity"/>
    <property type="evidence" value="ECO:0007669"/>
    <property type="project" value="UniProtKB-ARBA"/>
</dbReference>
<dbReference type="Gene3D" id="3.40.50.2000">
    <property type="entry name" value="Glycogen Phosphorylase B"/>
    <property type="match status" value="2"/>
</dbReference>